<proteinExistence type="predicted"/>
<keyword evidence="3" id="KW-1185">Reference proteome</keyword>
<organism evidence="2 3">
    <name type="scientific">Stercorarius parasiticus</name>
    <name type="common">Parasitic jaeger</name>
    <name type="synonym">Arctic skua</name>
    <dbReference type="NCBI Taxonomy" id="54059"/>
    <lineage>
        <taxon>Eukaryota</taxon>
        <taxon>Metazoa</taxon>
        <taxon>Chordata</taxon>
        <taxon>Craniata</taxon>
        <taxon>Vertebrata</taxon>
        <taxon>Euteleostomi</taxon>
        <taxon>Archelosauria</taxon>
        <taxon>Archosauria</taxon>
        <taxon>Dinosauria</taxon>
        <taxon>Saurischia</taxon>
        <taxon>Theropoda</taxon>
        <taxon>Coelurosauria</taxon>
        <taxon>Aves</taxon>
        <taxon>Neognathae</taxon>
        <taxon>Neoaves</taxon>
        <taxon>Charadriiformes</taxon>
        <taxon>Stercorariidae</taxon>
        <taxon>Stercorarius</taxon>
    </lineage>
</organism>
<dbReference type="PANTHER" id="PTHR15711:SF15">
    <property type="entry name" value="SIGNAL-INDUCED PROLIFERATION-ASSOCIATED 1-LIKE PROTEIN 3"/>
    <property type="match status" value="1"/>
</dbReference>
<dbReference type="GO" id="GO:0005794">
    <property type="term" value="C:Golgi apparatus"/>
    <property type="evidence" value="ECO:0007669"/>
    <property type="project" value="TreeGrafter"/>
</dbReference>
<name>A0A7K9G060_STEPR</name>
<dbReference type="GO" id="GO:0005886">
    <property type="term" value="C:plasma membrane"/>
    <property type="evidence" value="ECO:0007669"/>
    <property type="project" value="TreeGrafter"/>
</dbReference>
<dbReference type="PANTHER" id="PTHR15711">
    <property type="entry name" value="RAP GTPASE-ACTIVATING PROTEIN"/>
    <property type="match status" value="1"/>
</dbReference>
<evidence type="ECO:0000256" key="1">
    <source>
        <dbReference type="SAM" id="MobiDB-lite"/>
    </source>
</evidence>
<feature type="compositionally biased region" description="Basic and acidic residues" evidence="1">
    <location>
        <begin position="56"/>
        <end position="71"/>
    </location>
</feature>
<dbReference type="GO" id="GO:0005096">
    <property type="term" value="F:GTPase activator activity"/>
    <property type="evidence" value="ECO:0007669"/>
    <property type="project" value="TreeGrafter"/>
</dbReference>
<dbReference type="EMBL" id="VWZL01006016">
    <property type="protein sequence ID" value="NXG94231.1"/>
    <property type="molecule type" value="Genomic_DNA"/>
</dbReference>
<gene>
    <name evidence="2" type="primary">Sipa1l3_0</name>
    <name evidence="2" type="ORF">STEPAR_R15747</name>
</gene>
<evidence type="ECO:0000313" key="3">
    <source>
        <dbReference type="Proteomes" id="UP000532908"/>
    </source>
</evidence>
<sequence length="316" mass="34399">LRHRSSSEVTLSECDPEEATEPRGGTGLFREYGSTSSIDVQGISEQSFFDMLNEFRTKKPDRRAVTPERLGEAGFPPGSYPGMKTEGRRDEPSAQSKEKPRRRCPKGDAGGESIFKKLRSGRNDGEPGKEMEEPRPPEPGKAWVCQKSFAHYDVQSMLFDLNAVAVNRAVVAQRRNTTTGASAASAATVRAGGLGGSDPAFASTEDLNCKENLEHDVGDNTSNELLLSCPHFRNEIGGSAERNVSFSKASAGSPGVPATEGGTFPEPLLALRPTNAGISVLEIPKELQRNPNRLKHYSVEHVDLGARYYRDHFHAK</sequence>
<feature type="region of interest" description="Disordered" evidence="1">
    <location>
        <begin position="1"/>
        <end position="32"/>
    </location>
</feature>
<comment type="caution">
    <text evidence="2">The sequence shown here is derived from an EMBL/GenBank/DDBJ whole genome shotgun (WGS) entry which is preliminary data.</text>
</comment>
<feature type="non-terminal residue" evidence="2">
    <location>
        <position position="1"/>
    </location>
</feature>
<accession>A0A7K9G060</accession>
<feature type="non-terminal residue" evidence="2">
    <location>
        <position position="316"/>
    </location>
</feature>
<feature type="region of interest" description="Disordered" evidence="1">
    <location>
        <begin position="56"/>
        <end position="141"/>
    </location>
</feature>
<feature type="compositionally biased region" description="Basic and acidic residues" evidence="1">
    <location>
        <begin position="121"/>
        <end position="138"/>
    </location>
</feature>
<feature type="compositionally biased region" description="Basic and acidic residues" evidence="1">
    <location>
        <begin position="85"/>
        <end position="98"/>
    </location>
</feature>
<dbReference type="GO" id="GO:0003382">
    <property type="term" value="P:epithelial cell morphogenesis"/>
    <property type="evidence" value="ECO:0007669"/>
    <property type="project" value="TreeGrafter"/>
</dbReference>
<dbReference type="AlphaFoldDB" id="A0A7K9G060"/>
<dbReference type="InterPro" id="IPR050989">
    <property type="entry name" value="Rap1_Ran_GAP"/>
</dbReference>
<evidence type="ECO:0000313" key="2">
    <source>
        <dbReference type="EMBL" id="NXG94231.1"/>
    </source>
</evidence>
<dbReference type="Proteomes" id="UP000532908">
    <property type="component" value="Unassembled WGS sequence"/>
</dbReference>
<reference evidence="2 3" key="1">
    <citation type="submission" date="2019-09" db="EMBL/GenBank/DDBJ databases">
        <title>Bird 10,000 Genomes (B10K) Project - Family phase.</title>
        <authorList>
            <person name="Zhang G."/>
        </authorList>
    </citation>
    <scope>NUCLEOTIDE SEQUENCE [LARGE SCALE GENOMIC DNA]</scope>
    <source>
        <strain evidence="2">B10K-DU-001-20</strain>
        <tissue evidence="2">Muscle</tissue>
    </source>
</reference>
<dbReference type="GO" id="GO:0090162">
    <property type="term" value="P:establishment of epithelial cell polarity"/>
    <property type="evidence" value="ECO:0007669"/>
    <property type="project" value="TreeGrafter"/>
</dbReference>
<protein>
    <submittedName>
        <fullName evidence="2">SI1L3 protein</fullName>
    </submittedName>
</protein>